<dbReference type="AlphaFoldDB" id="A0A182K9V9"/>
<accession>A0A182K9V9</accession>
<sequence length="161" mass="17580">MAESNDSTTAAAQETTTPDQETVSPSTEEPAKPVEQAVEYKETEPPAAEEKTEAQETNPVEPNPEEEHEAADAVETDVEEEVAPVKTAEAVQEPQQVETDHVVEKEQSESGTKLKDAETFLNLLSGGLQHVKRAVNELQTRVETFFTLPSALDALVDEVKH</sequence>
<name>A0A182K9V9_9DIPT</name>
<evidence type="ECO:0000256" key="1">
    <source>
        <dbReference type="SAM" id="MobiDB-lite"/>
    </source>
</evidence>
<feature type="compositionally biased region" description="Basic and acidic residues" evidence="1">
    <location>
        <begin position="98"/>
        <end position="113"/>
    </location>
</feature>
<evidence type="ECO:0000313" key="3">
    <source>
        <dbReference type="Proteomes" id="UP000075881"/>
    </source>
</evidence>
<proteinExistence type="predicted"/>
<reference evidence="2" key="2">
    <citation type="submission" date="2020-05" db="UniProtKB">
        <authorList>
            <consortium name="EnsemblMetazoa"/>
        </authorList>
    </citation>
    <scope>IDENTIFICATION</scope>
    <source>
        <strain evidence="2">ACHKN1017</strain>
    </source>
</reference>
<dbReference type="EnsemblMetazoa" id="ACHR007546-RA">
    <property type="protein sequence ID" value="ACHR007546-PA"/>
    <property type="gene ID" value="ACHR007546"/>
</dbReference>
<feature type="compositionally biased region" description="Basic and acidic residues" evidence="1">
    <location>
        <begin position="38"/>
        <end position="54"/>
    </location>
</feature>
<feature type="compositionally biased region" description="Polar residues" evidence="1">
    <location>
        <begin position="1"/>
        <end position="27"/>
    </location>
</feature>
<dbReference type="VEuPathDB" id="VectorBase:ACHR007546"/>
<organism evidence="2 3">
    <name type="scientific">Anopheles christyi</name>
    <dbReference type="NCBI Taxonomy" id="43041"/>
    <lineage>
        <taxon>Eukaryota</taxon>
        <taxon>Metazoa</taxon>
        <taxon>Ecdysozoa</taxon>
        <taxon>Arthropoda</taxon>
        <taxon>Hexapoda</taxon>
        <taxon>Insecta</taxon>
        <taxon>Pterygota</taxon>
        <taxon>Neoptera</taxon>
        <taxon>Endopterygota</taxon>
        <taxon>Diptera</taxon>
        <taxon>Nematocera</taxon>
        <taxon>Culicoidea</taxon>
        <taxon>Culicidae</taxon>
        <taxon>Anophelinae</taxon>
        <taxon>Anopheles</taxon>
    </lineage>
</organism>
<feature type="region of interest" description="Disordered" evidence="1">
    <location>
        <begin position="1"/>
        <end position="113"/>
    </location>
</feature>
<reference evidence="3" key="1">
    <citation type="submission" date="2013-03" db="EMBL/GenBank/DDBJ databases">
        <title>The Genome Sequence of Anopheles christyi ACHKN1017.</title>
        <authorList>
            <consortium name="The Broad Institute Genomics Platform"/>
            <person name="Neafsey D.E."/>
            <person name="Besansky N."/>
            <person name="Walker B."/>
            <person name="Young S.K."/>
            <person name="Zeng Q."/>
            <person name="Gargeya S."/>
            <person name="Fitzgerald M."/>
            <person name="Haas B."/>
            <person name="Abouelleil A."/>
            <person name="Allen A.W."/>
            <person name="Alvarado L."/>
            <person name="Arachchi H.M."/>
            <person name="Berlin A.M."/>
            <person name="Chapman S.B."/>
            <person name="Gainer-Dewar J."/>
            <person name="Goldberg J."/>
            <person name="Griggs A."/>
            <person name="Gujja S."/>
            <person name="Hansen M."/>
            <person name="Howarth C."/>
            <person name="Imamovic A."/>
            <person name="Ireland A."/>
            <person name="Larimer J."/>
            <person name="McCowan C."/>
            <person name="Murphy C."/>
            <person name="Pearson M."/>
            <person name="Poon T.W."/>
            <person name="Priest M."/>
            <person name="Roberts A."/>
            <person name="Saif S."/>
            <person name="Shea T."/>
            <person name="Sisk P."/>
            <person name="Sykes S."/>
            <person name="Wortman J."/>
            <person name="Nusbaum C."/>
            <person name="Birren B."/>
        </authorList>
    </citation>
    <scope>NUCLEOTIDE SEQUENCE [LARGE SCALE GENOMIC DNA]</scope>
    <source>
        <strain evidence="3">ACHKN1017</strain>
    </source>
</reference>
<evidence type="ECO:0000313" key="2">
    <source>
        <dbReference type="EnsemblMetazoa" id="ACHR007546-PA"/>
    </source>
</evidence>
<dbReference type="Proteomes" id="UP000075881">
    <property type="component" value="Unassembled WGS sequence"/>
</dbReference>
<protein>
    <submittedName>
        <fullName evidence="2">Uncharacterized protein</fullName>
    </submittedName>
</protein>
<feature type="compositionally biased region" description="Acidic residues" evidence="1">
    <location>
        <begin position="63"/>
        <end position="82"/>
    </location>
</feature>
<keyword evidence="3" id="KW-1185">Reference proteome</keyword>